<name>A0A6J4RS54_9ACTN</name>
<feature type="modified residue" description="4-aspartylphosphate" evidence="6">
    <location>
        <position position="47"/>
    </location>
</feature>
<dbReference type="Gene3D" id="3.40.50.2300">
    <property type="match status" value="1"/>
</dbReference>
<dbReference type="PANTHER" id="PTHR48111">
    <property type="entry name" value="REGULATOR OF RPOS"/>
    <property type="match status" value="1"/>
</dbReference>
<evidence type="ECO:0000256" key="6">
    <source>
        <dbReference type="PROSITE-ProRule" id="PRU00169"/>
    </source>
</evidence>
<dbReference type="Pfam" id="PF00072">
    <property type="entry name" value="Response_reg"/>
    <property type="match status" value="1"/>
</dbReference>
<dbReference type="InterPro" id="IPR039420">
    <property type="entry name" value="WalR-like"/>
</dbReference>
<organism evidence="9">
    <name type="scientific">uncultured Solirubrobacterales bacterium</name>
    <dbReference type="NCBI Taxonomy" id="768556"/>
    <lineage>
        <taxon>Bacteria</taxon>
        <taxon>Bacillati</taxon>
        <taxon>Actinomycetota</taxon>
        <taxon>Thermoleophilia</taxon>
        <taxon>Solirubrobacterales</taxon>
        <taxon>environmental samples</taxon>
    </lineage>
</organism>
<evidence type="ECO:0000256" key="3">
    <source>
        <dbReference type="ARBA" id="ARBA00023015"/>
    </source>
</evidence>
<feature type="region of interest" description="Disordered" evidence="7">
    <location>
        <begin position="131"/>
        <end position="154"/>
    </location>
</feature>
<evidence type="ECO:0000256" key="1">
    <source>
        <dbReference type="ARBA" id="ARBA00022553"/>
    </source>
</evidence>
<keyword evidence="4" id="KW-0238">DNA-binding</keyword>
<keyword evidence="1 6" id="KW-0597">Phosphoprotein</keyword>
<keyword evidence="2" id="KW-0902">Two-component regulatory system</keyword>
<dbReference type="InterPro" id="IPR011006">
    <property type="entry name" value="CheY-like_superfamily"/>
</dbReference>
<reference evidence="9" key="1">
    <citation type="submission" date="2020-02" db="EMBL/GenBank/DDBJ databases">
        <authorList>
            <person name="Meier V. D."/>
        </authorList>
    </citation>
    <scope>NUCLEOTIDE SEQUENCE</scope>
    <source>
        <strain evidence="9">AVDCRST_MAG45</strain>
    </source>
</reference>
<dbReference type="InterPro" id="IPR001789">
    <property type="entry name" value="Sig_transdc_resp-reg_receiver"/>
</dbReference>
<dbReference type="AlphaFoldDB" id="A0A6J4RS54"/>
<evidence type="ECO:0000256" key="4">
    <source>
        <dbReference type="ARBA" id="ARBA00023125"/>
    </source>
</evidence>
<evidence type="ECO:0000313" key="9">
    <source>
        <dbReference type="EMBL" id="CAA9480298.1"/>
    </source>
</evidence>
<dbReference type="GO" id="GO:0006355">
    <property type="term" value="P:regulation of DNA-templated transcription"/>
    <property type="evidence" value="ECO:0007669"/>
    <property type="project" value="TreeGrafter"/>
</dbReference>
<accession>A0A6J4RS54</accession>
<dbReference type="EMBL" id="CADCVU010000011">
    <property type="protein sequence ID" value="CAA9480298.1"/>
    <property type="molecule type" value="Genomic_DNA"/>
</dbReference>
<protein>
    <recommendedName>
        <fullName evidence="8">Response regulatory domain-containing protein</fullName>
    </recommendedName>
</protein>
<evidence type="ECO:0000256" key="7">
    <source>
        <dbReference type="SAM" id="MobiDB-lite"/>
    </source>
</evidence>
<dbReference type="GO" id="GO:0005829">
    <property type="term" value="C:cytosol"/>
    <property type="evidence" value="ECO:0007669"/>
    <property type="project" value="TreeGrafter"/>
</dbReference>
<feature type="domain" description="Response regulatory" evidence="8">
    <location>
        <begin position="1"/>
        <end position="119"/>
    </location>
</feature>
<sequence length="154" mass="15858">MVEDDQAIAAYLADNLAADGFAVTTARGAGEALRAIEVRGPDLVLLDLGLPDGSGLTVLDRVRAADGLASRVDPALPVIVLSGRASEADRVRGFARGADDYVVKPFAYQELLPAWAASARCCAGPAAVRPAERSASGSSASTPRPVRSASAVRR</sequence>
<keyword evidence="3" id="KW-0805">Transcription regulation</keyword>
<evidence type="ECO:0000256" key="2">
    <source>
        <dbReference type="ARBA" id="ARBA00023012"/>
    </source>
</evidence>
<gene>
    <name evidence="9" type="ORF">AVDCRST_MAG45-117</name>
</gene>
<dbReference type="GO" id="GO:0000976">
    <property type="term" value="F:transcription cis-regulatory region binding"/>
    <property type="evidence" value="ECO:0007669"/>
    <property type="project" value="TreeGrafter"/>
</dbReference>
<keyword evidence="5" id="KW-0804">Transcription</keyword>
<dbReference type="SUPFAM" id="SSF52172">
    <property type="entry name" value="CheY-like"/>
    <property type="match status" value="1"/>
</dbReference>
<dbReference type="SMART" id="SM00448">
    <property type="entry name" value="REC"/>
    <property type="match status" value="1"/>
</dbReference>
<dbReference type="GO" id="GO:0032993">
    <property type="term" value="C:protein-DNA complex"/>
    <property type="evidence" value="ECO:0007669"/>
    <property type="project" value="TreeGrafter"/>
</dbReference>
<proteinExistence type="predicted"/>
<dbReference type="PANTHER" id="PTHR48111:SF1">
    <property type="entry name" value="TWO-COMPONENT RESPONSE REGULATOR ORR33"/>
    <property type="match status" value="1"/>
</dbReference>
<evidence type="ECO:0000259" key="8">
    <source>
        <dbReference type="PROSITE" id="PS50110"/>
    </source>
</evidence>
<evidence type="ECO:0000256" key="5">
    <source>
        <dbReference type="ARBA" id="ARBA00023163"/>
    </source>
</evidence>
<dbReference type="CDD" id="cd17574">
    <property type="entry name" value="REC_OmpR"/>
    <property type="match status" value="1"/>
</dbReference>
<dbReference type="GO" id="GO:0000156">
    <property type="term" value="F:phosphorelay response regulator activity"/>
    <property type="evidence" value="ECO:0007669"/>
    <property type="project" value="TreeGrafter"/>
</dbReference>
<dbReference type="PROSITE" id="PS50110">
    <property type="entry name" value="RESPONSE_REGULATORY"/>
    <property type="match status" value="1"/>
</dbReference>